<name>A0AC34FXT2_9BILA</name>
<protein>
    <submittedName>
        <fullName evidence="2">Uncharacterized protein</fullName>
    </submittedName>
</protein>
<accession>A0AC34FXT2</accession>
<sequence>MISVVLKSKSVFLKTKFLLLKKALYFHFLAYCYSTPYLLTYLSTYKMNFAVFSRKPSNLVAIACARNPDLAMCAGNSDDATFRAFDSPAENSESRVMRSFPKLDFEELQVERYCDRHEEHYLHYCAGEGTIERQLKSKILKFCPSFEKYCPEIATKLNSATIKRSLDSFRDSGIPLVEPPPLPSSSQMGGMSFDSPLSDSADRLDQIPQRRPETALSPDLIKTCTPDCTAPHCTRECKCANTHPAVHAKCNPPENASLVGICQAWYDRCPMFRPVSY</sequence>
<evidence type="ECO:0000313" key="2">
    <source>
        <dbReference type="WBParaSite" id="ES5_v2.g22189.t1"/>
    </source>
</evidence>
<evidence type="ECO:0000313" key="1">
    <source>
        <dbReference type="Proteomes" id="UP000887579"/>
    </source>
</evidence>
<dbReference type="Proteomes" id="UP000887579">
    <property type="component" value="Unplaced"/>
</dbReference>
<proteinExistence type="predicted"/>
<dbReference type="WBParaSite" id="ES5_v2.g22189.t1">
    <property type="protein sequence ID" value="ES5_v2.g22189.t1"/>
    <property type="gene ID" value="ES5_v2.g22189"/>
</dbReference>
<reference evidence="2" key="1">
    <citation type="submission" date="2022-11" db="UniProtKB">
        <authorList>
            <consortium name="WormBaseParasite"/>
        </authorList>
    </citation>
    <scope>IDENTIFICATION</scope>
</reference>
<organism evidence="1 2">
    <name type="scientific">Panagrolaimus sp. ES5</name>
    <dbReference type="NCBI Taxonomy" id="591445"/>
    <lineage>
        <taxon>Eukaryota</taxon>
        <taxon>Metazoa</taxon>
        <taxon>Ecdysozoa</taxon>
        <taxon>Nematoda</taxon>
        <taxon>Chromadorea</taxon>
        <taxon>Rhabditida</taxon>
        <taxon>Tylenchina</taxon>
        <taxon>Panagrolaimomorpha</taxon>
        <taxon>Panagrolaimoidea</taxon>
        <taxon>Panagrolaimidae</taxon>
        <taxon>Panagrolaimus</taxon>
    </lineage>
</organism>